<proteinExistence type="inferred from homology"/>
<dbReference type="AlphaFoldDB" id="A0A816SXV0"/>
<evidence type="ECO:0000256" key="4">
    <source>
        <dbReference type="ARBA" id="ARBA00022821"/>
    </source>
</evidence>
<feature type="chain" id="PRO_5032533762" evidence="6">
    <location>
        <begin position="23"/>
        <end position="86"/>
    </location>
</feature>
<keyword evidence="5" id="KW-1015">Disulfide bond</keyword>
<dbReference type="EMBL" id="HG994359">
    <property type="protein sequence ID" value="CAF2093761.1"/>
    <property type="molecule type" value="Genomic_DNA"/>
</dbReference>
<keyword evidence="6" id="KW-0732">Signal</keyword>
<reference evidence="7" key="1">
    <citation type="submission" date="2021-01" db="EMBL/GenBank/DDBJ databases">
        <authorList>
            <consortium name="Genoscope - CEA"/>
            <person name="William W."/>
        </authorList>
    </citation>
    <scope>NUCLEOTIDE SEQUENCE</scope>
</reference>
<dbReference type="Proteomes" id="UP001295469">
    <property type="component" value="Chromosome A05"/>
</dbReference>
<dbReference type="Pfam" id="PF25052">
    <property type="entry name" value="AtDEF-like"/>
    <property type="match status" value="1"/>
</dbReference>
<dbReference type="GO" id="GO:0050832">
    <property type="term" value="P:defense response to fungus"/>
    <property type="evidence" value="ECO:0007669"/>
    <property type="project" value="UniProtKB-KW"/>
</dbReference>
<name>A0A816SXV0_BRANA</name>
<evidence type="ECO:0000256" key="5">
    <source>
        <dbReference type="ARBA" id="ARBA00023157"/>
    </source>
</evidence>
<dbReference type="InterPro" id="IPR010851">
    <property type="entry name" value="DEFL"/>
</dbReference>
<evidence type="ECO:0000256" key="1">
    <source>
        <dbReference type="ARBA" id="ARBA00006722"/>
    </source>
</evidence>
<sequence>MDITKISITLFLVMTLAISSNCEVLAASSEVSKTTNYGECIYEELCEMGKSGTHECFVKCSKKNKKYTGGKCIPKNPEYGYCCCTI</sequence>
<keyword evidence="3" id="KW-0295">Fungicide</keyword>
<accession>A0A816SXV0</accession>
<keyword evidence="4" id="KW-0611">Plant defense</keyword>
<protein>
    <submittedName>
        <fullName evidence="7">(rape) hypothetical protein</fullName>
    </submittedName>
</protein>
<organism evidence="7">
    <name type="scientific">Brassica napus</name>
    <name type="common">Rape</name>
    <dbReference type="NCBI Taxonomy" id="3708"/>
    <lineage>
        <taxon>Eukaryota</taxon>
        <taxon>Viridiplantae</taxon>
        <taxon>Streptophyta</taxon>
        <taxon>Embryophyta</taxon>
        <taxon>Tracheophyta</taxon>
        <taxon>Spermatophyta</taxon>
        <taxon>Magnoliopsida</taxon>
        <taxon>eudicotyledons</taxon>
        <taxon>Gunneridae</taxon>
        <taxon>Pentapetalae</taxon>
        <taxon>rosids</taxon>
        <taxon>malvids</taxon>
        <taxon>Brassicales</taxon>
        <taxon>Brassicaceae</taxon>
        <taxon>Brassiceae</taxon>
        <taxon>Brassica</taxon>
    </lineage>
</organism>
<feature type="signal peptide" evidence="6">
    <location>
        <begin position="1"/>
        <end position="22"/>
    </location>
</feature>
<gene>
    <name evidence="7" type="ORF">DARMORV10_A05P02460.1</name>
</gene>
<evidence type="ECO:0000256" key="6">
    <source>
        <dbReference type="SAM" id="SignalP"/>
    </source>
</evidence>
<evidence type="ECO:0000256" key="3">
    <source>
        <dbReference type="ARBA" id="ARBA00022577"/>
    </source>
</evidence>
<evidence type="ECO:0000313" key="7">
    <source>
        <dbReference type="EMBL" id="CAF2093761.1"/>
    </source>
</evidence>
<evidence type="ECO:0000256" key="2">
    <source>
        <dbReference type="ARBA" id="ARBA00022529"/>
    </source>
</evidence>
<dbReference type="GO" id="GO:0031640">
    <property type="term" value="P:killing of cells of another organism"/>
    <property type="evidence" value="ECO:0007669"/>
    <property type="project" value="UniProtKB-KW"/>
</dbReference>
<keyword evidence="2" id="KW-0929">Antimicrobial</keyword>
<comment type="similarity">
    <text evidence="1">Belongs to the DEFL family.</text>
</comment>